<sequence>MHPTSEPRLLDADEVRHFEEPFGTLMLELPPREPGFVLPTWKELTAVVEAARERDAGVHFDGTRLWERPRTWGVLLSPAVPGGVERALLGLERELPRLPEYVAHAEVVGKALGAAGVPWFRVNPEVPHTHRFQVWLSYDADVLADVAVRLAEETRVTLFHRWFPAPKRPPGLSVTEVAVAAEGLEWTERISTPVAFTWCSSLPTPPGINSCRVAEQPESHLCPERRRTLHWPTCCVHGFSRESGG</sequence>
<dbReference type="AlphaFoldDB" id="A0A4D4N513"/>
<evidence type="ECO:0000313" key="2">
    <source>
        <dbReference type="EMBL" id="GDY79550.1"/>
    </source>
</evidence>
<dbReference type="InterPro" id="IPR015424">
    <property type="entry name" value="PyrdxlP-dep_Trfase"/>
</dbReference>
<evidence type="ECO:0000313" key="1">
    <source>
        <dbReference type="EMBL" id="GDY69298.1"/>
    </source>
</evidence>
<dbReference type="SUPFAM" id="SSF53383">
    <property type="entry name" value="PLP-dependent transferases"/>
    <property type="match status" value="1"/>
</dbReference>
<accession>A0A4D4N513</accession>
<dbReference type="Proteomes" id="UP000299211">
    <property type="component" value="Unassembled WGS sequence"/>
</dbReference>
<comment type="caution">
    <text evidence="2">The sequence shown here is derived from an EMBL/GenBank/DDBJ whole genome shotgun (WGS) entry which is preliminary data.</text>
</comment>
<evidence type="ECO:0008006" key="5">
    <source>
        <dbReference type="Google" id="ProtNLM"/>
    </source>
</evidence>
<dbReference type="EMBL" id="BJHY01000002">
    <property type="protein sequence ID" value="GDY79550.1"/>
    <property type="molecule type" value="Genomic_DNA"/>
</dbReference>
<evidence type="ECO:0000313" key="3">
    <source>
        <dbReference type="Proteomes" id="UP000299211"/>
    </source>
</evidence>
<organism evidence="2 3">
    <name type="scientific">Streptomyces avermitilis</name>
    <dbReference type="NCBI Taxonomy" id="33903"/>
    <lineage>
        <taxon>Bacteria</taxon>
        <taxon>Bacillati</taxon>
        <taxon>Actinomycetota</taxon>
        <taxon>Actinomycetes</taxon>
        <taxon>Kitasatosporales</taxon>
        <taxon>Streptomycetaceae</taxon>
        <taxon>Streptomyces</taxon>
    </lineage>
</organism>
<reference evidence="1 4" key="2">
    <citation type="submission" date="2019-04" db="EMBL/GenBank/DDBJ databases">
        <title>Draft genome sequences of Streptomyces avermitilis NBRC 14893.</title>
        <authorList>
            <person name="Komaki H."/>
            <person name="Tamura T."/>
            <person name="Hosoyama A."/>
        </authorList>
    </citation>
    <scope>NUCLEOTIDE SEQUENCE [LARGE SCALE GENOMIC DNA]</scope>
    <source>
        <strain evidence="1 4">NBRC 14893</strain>
    </source>
</reference>
<dbReference type="Gene3D" id="3.90.1150.10">
    <property type="entry name" value="Aspartate Aminotransferase, domain 1"/>
    <property type="match status" value="1"/>
</dbReference>
<dbReference type="Proteomes" id="UP000302139">
    <property type="component" value="Unassembled WGS sequence"/>
</dbReference>
<name>A0A4D4N513_STRAX</name>
<dbReference type="InterPro" id="IPR015422">
    <property type="entry name" value="PyrdxlP-dep_Trfase_small"/>
</dbReference>
<proteinExistence type="predicted"/>
<gene>
    <name evidence="1" type="ORF">SAV14893_086910</name>
    <name evidence="2" type="ORF">SAV31267_090350</name>
</gene>
<dbReference type="EMBL" id="BJHX01000002">
    <property type="protein sequence ID" value="GDY69298.1"/>
    <property type="molecule type" value="Genomic_DNA"/>
</dbReference>
<reference evidence="2 3" key="1">
    <citation type="submission" date="2019-04" db="EMBL/GenBank/DDBJ databases">
        <title>Draft genome sequences of Streptomyces avermitilis ATCC 31267.</title>
        <authorList>
            <person name="Komaki H."/>
            <person name="Tamura T."/>
            <person name="Hosoyama A."/>
        </authorList>
    </citation>
    <scope>NUCLEOTIDE SEQUENCE [LARGE SCALE GENOMIC DNA]</scope>
    <source>
        <strain evidence="2 3">ATCC 31267</strain>
    </source>
</reference>
<protein>
    <recommendedName>
        <fullName evidence="5">Aromatic amino acid beta-eliminating lyase/threonine aldolase domain-containing protein</fullName>
    </recommendedName>
</protein>
<evidence type="ECO:0000313" key="4">
    <source>
        <dbReference type="Proteomes" id="UP000302139"/>
    </source>
</evidence>